<sequence length="350" mass="36389">MPHEPIRLILSATAVAVALVFGWAALDLLLLVFAGLLVAQLLLGLVGLLRRSTGMPHGWALAAVCLALTGALILGALLLAPALSEQWSELVDSLPSSFEQARASLRGSSLGRWLGEAIPNPDVLKDMLARLAGGSGVVRRVTGLFSTAFGALVSAVLVAFLGLFFAAQPQVYRDGLVRLIPPERRLRAQEVLGRVGETLRWWILGKAISMTLVAALSGLGLWLLGVPLALALGLIAGLLGFIPNFGPVLAVVPAALVALSQSAASAGYVLLLYGGIQLAESYVLTPLVQQRTISLPPGLILGTQVVLGGLLGALGLALSTPMLAAAVVMIDMLYVQDVLHDEPGPRGAAR</sequence>
<feature type="transmembrane region" description="Helical" evidence="6">
    <location>
        <begin position="144"/>
        <end position="166"/>
    </location>
</feature>
<dbReference type="PANTHER" id="PTHR21716">
    <property type="entry name" value="TRANSMEMBRANE PROTEIN"/>
    <property type="match status" value="1"/>
</dbReference>
<keyword evidence="3 6" id="KW-0812">Transmembrane</keyword>
<evidence type="ECO:0000313" key="7">
    <source>
        <dbReference type="EMBL" id="MBZ5715707.1"/>
    </source>
</evidence>
<name>A0ABS7U579_9BACT</name>
<feature type="transmembrane region" description="Helical" evidence="6">
    <location>
        <begin position="61"/>
        <end position="83"/>
    </location>
</feature>
<feature type="transmembrane region" description="Helical" evidence="6">
    <location>
        <begin position="266"/>
        <end position="285"/>
    </location>
</feature>
<dbReference type="Pfam" id="PF01594">
    <property type="entry name" value="AI-2E_transport"/>
    <property type="match status" value="1"/>
</dbReference>
<dbReference type="RefSeq" id="WP_224197441.1">
    <property type="nucleotide sequence ID" value="NZ_JAIRAU010000057.1"/>
</dbReference>
<feature type="transmembrane region" description="Helical" evidence="6">
    <location>
        <begin position="30"/>
        <end position="49"/>
    </location>
</feature>
<dbReference type="InterPro" id="IPR002549">
    <property type="entry name" value="AI-2E-like"/>
</dbReference>
<proteinExistence type="inferred from homology"/>
<organism evidence="7 8">
    <name type="scientific">Nannocystis pusilla</name>
    <dbReference type="NCBI Taxonomy" id="889268"/>
    <lineage>
        <taxon>Bacteria</taxon>
        <taxon>Pseudomonadati</taxon>
        <taxon>Myxococcota</taxon>
        <taxon>Polyangia</taxon>
        <taxon>Nannocystales</taxon>
        <taxon>Nannocystaceae</taxon>
        <taxon>Nannocystis</taxon>
    </lineage>
</organism>
<evidence type="ECO:0000256" key="1">
    <source>
        <dbReference type="ARBA" id="ARBA00004141"/>
    </source>
</evidence>
<dbReference type="Proteomes" id="UP001139031">
    <property type="component" value="Unassembled WGS sequence"/>
</dbReference>
<keyword evidence="8" id="KW-1185">Reference proteome</keyword>
<feature type="transmembrane region" description="Helical" evidence="6">
    <location>
        <begin position="201"/>
        <end position="224"/>
    </location>
</feature>
<evidence type="ECO:0000256" key="4">
    <source>
        <dbReference type="ARBA" id="ARBA00022989"/>
    </source>
</evidence>
<protein>
    <submittedName>
        <fullName evidence="7">AI-2E family transporter</fullName>
    </submittedName>
</protein>
<evidence type="ECO:0000256" key="5">
    <source>
        <dbReference type="ARBA" id="ARBA00023136"/>
    </source>
</evidence>
<comment type="subcellular location">
    <subcellularLocation>
        <location evidence="1">Membrane</location>
        <topology evidence="1">Multi-pass membrane protein</topology>
    </subcellularLocation>
</comment>
<keyword evidence="4 6" id="KW-1133">Transmembrane helix</keyword>
<feature type="transmembrane region" description="Helical" evidence="6">
    <location>
        <begin position="305"/>
        <end position="330"/>
    </location>
</feature>
<reference evidence="7" key="1">
    <citation type="submission" date="2021-08" db="EMBL/GenBank/DDBJ databases">
        <authorList>
            <person name="Stevens D.C."/>
        </authorList>
    </citation>
    <scope>NUCLEOTIDE SEQUENCE</scope>
    <source>
        <strain evidence="7">DSM 53165</strain>
    </source>
</reference>
<dbReference type="EMBL" id="JAIRAU010000057">
    <property type="protein sequence ID" value="MBZ5715707.1"/>
    <property type="molecule type" value="Genomic_DNA"/>
</dbReference>
<evidence type="ECO:0000256" key="6">
    <source>
        <dbReference type="SAM" id="Phobius"/>
    </source>
</evidence>
<comment type="similarity">
    <text evidence="2">Belongs to the autoinducer-2 exporter (AI-2E) (TC 2.A.86) family.</text>
</comment>
<dbReference type="PANTHER" id="PTHR21716:SF62">
    <property type="entry name" value="TRANSPORT PROTEIN YDBI-RELATED"/>
    <property type="match status" value="1"/>
</dbReference>
<keyword evidence="5 6" id="KW-0472">Membrane</keyword>
<accession>A0ABS7U579</accession>
<feature type="transmembrane region" description="Helical" evidence="6">
    <location>
        <begin position="7"/>
        <end position="24"/>
    </location>
</feature>
<evidence type="ECO:0000313" key="8">
    <source>
        <dbReference type="Proteomes" id="UP001139031"/>
    </source>
</evidence>
<gene>
    <name evidence="7" type="ORF">K7C98_41310</name>
</gene>
<evidence type="ECO:0000256" key="2">
    <source>
        <dbReference type="ARBA" id="ARBA00009773"/>
    </source>
</evidence>
<evidence type="ECO:0000256" key="3">
    <source>
        <dbReference type="ARBA" id="ARBA00022692"/>
    </source>
</evidence>
<feature type="transmembrane region" description="Helical" evidence="6">
    <location>
        <begin position="230"/>
        <end position="259"/>
    </location>
</feature>
<comment type="caution">
    <text evidence="7">The sequence shown here is derived from an EMBL/GenBank/DDBJ whole genome shotgun (WGS) entry which is preliminary data.</text>
</comment>